<gene>
    <name evidence="1" type="ORF">SAMN02745119_00564</name>
</gene>
<dbReference type="EMBL" id="FUWR01000001">
    <property type="protein sequence ID" value="SJZ42014.1"/>
    <property type="molecule type" value="Genomic_DNA"/>
</dbReference>
<evidence type="ECO:0000313" key="2">
    <source>
        <dbReference type="Proteomes" id="UP000190102"/>
    </source>
</evidence>
<sequence>MQKNEAYFAAIAERLRNEHLPEIPIQHEWLELSTLLSQMESPHLREIGLNELARHARQEANFRHAGSSKSISTH</sequence>
<dbReference type="OrthoDB" id="9975221at2"/>
<reference evidence="2" key="1">
    <citation type="submission" date="2017-02" db="EMBL/GenBank/DDBJ databases">
        <authorList>
            <person name="Varghese N."/>
            <person name="Submissions S."/>
        </authorList>
    </citation>
    <scope>NUCLEOTIDE SEQUENCE [LARGE SCALE GENOMIC DNA]</scope>
    <source>
        <strain evidence="2">ATCC BAA-34</strain>
    </source>
</reference>
<dbReference type="RefSeq" id="WP_078788847.1">
    <property type="nucleotide sequence ID" value="NZ_FUWR01000001.1"/>
</dbReference>
<organism evidence="1 2">
    <name type="scientific">Trichlorobacter thiogenes</name>
    <dbReference type="NCBI Taxonomy" id="115783"/>
    <lineage>
        <taxon>Bacteria</taxon>
        <taxon>Pseudomonadati</taxon>
        <taxon>Thermodesulfobacteriota</taxon>
        <taxon>Desulfuromonadia</taxon>
        <taxon>Geobacterales</taxon>
        <taxon>Geobacteraceae</taxon>
        <taxon>Trichlorobacter</taxon>
    </lineage>
</organism>
<evidence type="ECO:0000313" key="1">
    <source>
        <dbReference type="EMBL" id="SJZ42014.1"/>
    </source>
</evidence>
<dbReference type="Proteomes" id="UP000190102">
    <property type="component" value="Unassembled WGS sequence"/>
</dbReference>
<name>A0A1T4KHY2_9BACT</name>
<proteinExistence type="predicted"/>
<keyword evidence="2" id="KW-1185">Reference proteome</keyword>
<protein>
    <submittedName>
        <fullName evidence="1">Uncharacterized protein</fullName>
    </submittedName>
</protein>
<dbReference type="AlphaFoldDB" id="A0A1T4KHY2"/>
<accession>A0A1T4KHY2</accession>